<dbReference type="InterPro" id="IPR045584">
    <property type="entry name" value="Pilin-like"/>
</dbReference>
<protein>
    <recommendedName>
        <fullName evidence="1">DUF1559 domain-containing protein</fullName>
    </recommendedName>
</protein>
<reference key="1">
    <citation type="submission" date="2010-11" db="EMBL/GenBank/DDBJ databases">
        <title>The complete sequence of chromosome of Isophaera pallida ATCC 43644.</title>
        <authorList>
            <consortium name="US DOE Joint Genome Institute (JGI-PGF)"/>
            <person name="Lucas S."/>
            <person name="Copeland A."/>
            <person name="Lapidus A."/>
            <person name="Bruce D."/>
            <person name="Goodwin L."/>
            <person name="Pitluck S."/>
            <person name="Kyrpides N."/>
            <person name="Mavromatis K."/>
            <person name="Pagani I."/>
            <person name="Ivanova N."/>
            <person name="Saunders E."/>
            <person name="Brettin T."/>
            <person name="Detter J.C."/>
            <person name="Han C."/>
            <person name="Tapia R."/>
            <person name="Land M."/>
            <person name="Hauser L."/>
            <person name="Markowitz V."/>
            <person name="Cheng J.-F."/>
            <person name="Hugenholtz P."/>
            <person name="Woyke T."/>
            <person name="Wu D."/>
            <person name="Eisen J.A."/>
        </authorList>
    </citation>
    <scope>NUCLEOTIDE SEQUENCE</scope>
    <source>
        <strain>ATCC 43644</strain>
    </source>
</reference>
<dbReference type="RefSeq" id="WP_013564080.1">
    <property type="nucleotide sequence ID" value="NC_014962.1"/>
</dbReference>
<feature type="domain" description="DUF1559" evidence="1">
    <location>
        <begin position="35"/>
        <end position="317"/>
    </location>
</feature>
<reference evidence="2 3" key="2">
    <citation type="journal article" date="2011" name="Stand. Genomic Sci.">
        <title>Complete genome sequence of Isosphaera pallida type strain (IS1B).</title>
        <authorList>
            <consortium name="US DOE Joint Genome Institute (JGI-PGF)"/>
            <person name="Goker M."/>
            <person name="Cleland D."/>
            <person name="Saunders E."/>
            <person name="Lapidus A."/>
            <person name="Nolan M."/>
            <person name="Lucas S."/>
            <person name="Hammon N."/>
            <person name="Deshpande S."/>
            <person name="Cheng J.F."/>
            <person name="Tapia R."/>
            <person name="Han C."/>
            <person name="Goodwin L."/>
            <person name="Pitluck S."/>
            <person name="Liolios K."/>
            <person name="Pagani I."/>
            <person name="Ivanova N."/>
            <person name="Mavromatis K."/>
            <person name="Pati A."/>
            <person name="Chen A."/>
            <person name="Palaniappan K."/>
            <person name="Land M."/>
            <person name="Hauser L."/>
            <person name="Chang Y.J."/>
            <person name="Jeffries C.D."/>
            <person name="Detter J.C."/>
            <person name="Beck B."/>
            <person name="Woyke T."/>
            <person name="Bristow J."/>
            <person name="Eisen J.A."/>
            <person name="Markowitz V."/>
            <person name="Hugenholtz P."/>
            <person name="Kyrpides N.C."/>
            <person name="Klenk H.P."/>
        </authorList>
    </citation>
    <scope>NUCLEOTIDE SEQUENCE [LARGE SCALE GENOMIC DNA]</scope>
    <source>
        <strain evidence="3">ATCC 43644 / DSM 9630 / IS1B</strain>
    </source>
</reference>
<dbReference type="PANTHER" id="PTHR30093:SF2">
    <property type="entry name" value="TYPE II SECRETION SYSTEM PROTEIN H"/>
    <property type="match status" value="1"/>
</dbReference>
<name>E8R5P2_ISOPI</name>
<dbReference type="HOGENOM" id="CLU_041661_0_0_0"/>
<dbReference type="NCBIfam" id="TIGR02532">
    <property type="entry name" value="IV_pilin_GFxxxE"/>
    <property type="match status" value="1"/>
</dbReference>
<evidence type="ECO:0000259" key="1">
    <source>
        <dbReference type="Pfam" id="PF07596"/>
    </source>
</evidence>
<evidence type="ECO:0000313" key="2">
    <source>
        <dbReference type="EMBL" id="ADV61791.1"/>
    </source>
</evidence>
<proteinExistence type="predicted"/>
<dbReference type="NCBIfam" id="TIGR04294">
    <property type="entry name" value="pre_pil_HX9DG"/>
    <property type="match status" value="1"/>
</dbReference>
<dbReference type="PANTHER" id="PTHR30093">
    <property type="entry name" value="GENERAL SECRETION PATHWAY PROTEIN G"/>
    <property type="match status" value="1"/>
</dbReference>
<dbReference type="InterPro" id="IPR027558">
    <property type="entry name" value="Pre_pil_HX9DG_C"/>
</dbReference>
<dbReference type="OrthoDB" id="258404at2"/>
<dbReference type="Proteomes" id="UP000008631">
    <property type="component" value="Chromosome"/>
</dbReference>
<evidence type="ECO:0000313" key="3">
    <source>
        <dbReference type="Proteomes" id="UP000008631"/>
    </source>
</evidence>
<gene>
    <name evidence="2" type="ordered locus">Isop_1205</name>
</gene>
<dbReference type="InterPro" id="IPR012902">
    <property type="entry name" value="N_methyl_site"/>
</dbReference>
<dbReference type="AlphaFoldDB" id="E8R5P2"/>
<dbReference type="InterPro" id="IPR011453">
    <property type="entry name" value="DUF1559"/>
</dbReference>
<dbReference type="eggNOG" id="COG2165">
    <property type="taxonomic scope" value="Bacteria"/>
</dbReference>
<keyword evidence="3" id="KW-1185">Reference proteome</keyword>
<dbReference type="SUPFAM" id="SSF54523">
    <property type="entry name" value="Pili subunits"/>
    <property type="match status" value="1"/>
</dbReference>
<dbReference type="InParanoid" id="E8R5P2"/>
<accession>E8R5P2</accession>
<dbReference type="Pfam" id="PF07963">
    <property type="entry name" value="N_methyl"/>
    <property type="match status" value="1"/>
</dbReference>
<dbReference type="STRING" id="575540.Isop_1205"/>
<dbReference type="EMBL" id="CP002353">
    <property type="protein sequence ID" value="ADV61791.1"/>
    <property type="molecule type" value="Genomic_DNA"/>
</dbReference>
<dbReference type="Pfam" id="PF07596">
    <property type="entry name" value="SBP_bac_10"/>
    <property type="match status" value="1"/>
</dbReference>
<organism evidence="2 3">
    <name type="scientific">Isosphaera pallida (strain ATCC 43644 / DSM 9630 / IS1B)</name>
    <dbReference type="NCBI Taxonomy" id="575540"/>
    <lineage>
        <taxon>Bacteria</taxon>
        <taxon>Pseudomonadati</taxon>
        <taxon>Planctomycetota</taxon>
        <taxon>Planctomycetia</taxon>
        <taxon>Isosphaerales</taxon>
        <taxon>Isosphaeraceae</taxon>
        <taxon>Isosphaera</taxon>
    </lineage>
</organism>
<dbReference type="Gene3D" id="3.30.700.10">
    <property type="entry name" value="Glycoprotein, Type 4 Pilin"/>
    <property type="match status" value="1"/>
</dbReference>
<dbReference type="KEGG" id="ipa:Isop_1205"/>
<sequence length="337" mass="36146">MTPRSFPRNGFTLIELLVVIAIIAVLIALLLPAVQAAREAARRAQCINNLKQIGLAMHNYHSALNSFPSGCIYPTNNPNPLIPLMHYRWSAFAQLAPYLEQSAISNAFNFNFPVASGSTPIFGVGPFTFFPANNTARRAVIPTFLCPSDLGQPVDPNSAPGNYVVTVGDGLNGGNGLGGNGVFPIELSMSVATITDGTSNTVAVSEQLLGLPGVAAQTTGTPFPADLRRSMARTVNPMTDAGCNTPIGWRFERGAGWWDGDYRNTLYNHYLLPNSQRYDCITFHNPGWKAARSNHPGGVNVLMADGSARFVKDTINPVTWRALATRNGGEIVSADAL</sequence>